<dbReference type="Proteomes" id="UP000429607">
    <property type="component" value="Unassembled WGS sequence"/>
</dbReference>
<feature type="signal peptide" evidence="1">
    <location>
        <begin position="1"/>
        <end position="21"/>
    </location>
</feature>
<dbReference type="EMBL" id="QXFV01011902">
    <property type="protein sequence ID" value="KAE8952193.1"/>
    <property type="molecule type" value="Genomic_DNA"/>
</dbReference>
<comment type="caution">
    <text evidence="2">The sequence shown here is derived from an EMBL/GenBank/DDBJ whole genome shotgun (WGS) entry which is preliminary data.</text>
</comment>
<dbReference type="AlphaFoldDB" id="A0A6A3G5E6"/>
<evidence type="ECO:0000313" key="2">
    <source>
        <dbReference type="EMBL" id="KAE8952193.1"/>
    </source>
</evidence>
<keyword evidence="1" id="KW-0732">Signal</keyword>
<accession>A0A6A3G5E6</accession>
<organism evidence="2 3">
    <name type="scientific">Phytophthora rubi</name>
    <dbReference type="NCBI Taxonomy" id="129364"/>
    <lineage>
        <taxon>Eukaryota</taxon>
        <taxon>Sar</taxon>
        <taxon>Stramenopiles</taxon>
        <taxon>Oomycota</taxon>
        <taxon>Peronosporomycetes</taxon>
        <taxon>Peronosporales</taxon>
        <taxon>Peronosporaceae</taxon>
        <taxon>Phytophthora</taxon>
    </lineage>
</organism>
<name>A0A6A3G5E6_9STRA</name>
<evidence type="ECO:0000313" key="3">
    <source>
        <dbReference type="Proteomes" id="UP000429607"/>
    </source>
</evidence>
<reference evidence="2 3" key="1">
    <citation type="submission" date="2018-09" db="EMBL/GenBank/DDBJ databases">
        <title>Genomic investigation of the strawberry pathogen Phytophthora fragariae indicates pathogenicity is determined by transcriptional variation in three key races.</title>
        <authorList>
            <person name="Adams T.M."/>
            <person name="Armitage A.D."/>
            <person name="Sobczyk M.K."/>
            <person name="Bates H.J."/>
            <person name="Dunwell J.M."/>
            <person name="Nellist C.F."/>
            <person name="Harrison R.J."/>
        </authorList>
    </citation>
    <scope>NUCLEOTIDE SEQUENCE [LARGE SCALE GENOMIC DNA]</scope>
    <source>
        <strain evidence="2 3">SCRP249</strain>
    </source>
</reference>
<gene>
    <name evidence="2" type="ORF">PR001_g33400</name>
</gene>
<feature type="chain" id="PRO_5025682492" description="Secreted protein" evidence="1">
    <location>
        <begin position="22"/>
        <end position="80"/>
    </location>
</feature>
<evidence type="ECO:0000256" key="1">
    <source>
        <dbReference type="SAM" id="SignalP"/>
    </source>
</evidence>
<proteinExistence type="predicted"/>
<evidence type="ECO:0008006" key="4">
    <source>
        <dbReference type="Google" id="ProtNLM"/>
    </source>
</evidence>
<protein>
    <recommendedName>
        <fullName evidence="4">Secreted protein</fullName>
    </recommendedName>
</protein>
<sequence>MGAIAFFGFFRLQFLTKSTTCWSSGVGPPISPPCTMLQITANKRAAVVLTSDLSCSTINAFISVVNYLSLGLADPSMSTQ</sequence>